<dbReference type="EMBL" id="KY774314">
    <property type="protein sequence ID" value="ART31792.1"/>
    <property type="molecule type" value="Genomic_DNA"/>
</dbReference>
<dbReference type="AlphaFoldDB" id="A0A1Y0B2X6"/>
<name>A0A1Y0B2X6_9LAMI</name>
<proteinExistence type="predicted"/>
<sequence>MLLQWRLSCYNCFSGRRRSLVLYAQHNFYIRSFQHYKKEGA</sequence>
<organism evidence="1">
    <name type="scientific">Utricularia reniformis</name>
    <dbReference type="NCBI Taxonomy" id="192314"/>
    <lineage>
        <taxon>Eukaryota</taxon>
        <taxon>Viridiplantae</taxon>
        <taxon>Streptophyta</taxon>
        <taxon>Embryophyta</taxon>
        <taxon>Tracheophyta</taxon>
        <taxon>Spermatophyta</taxon>
        <taxon>Magnoliopsida</taxon>
        <taxon>eudicotyledons</taxon>
        <taxon>Gunneridae</taxon>
        <taxon>Pentapetalae</taxon>
        <taxon>asterids</taxon>
        <taxon>lamiids</taxon>
        <taxon>Lamiales</taxon>
        <taxon>Lentibulariaceae</taxon>
        <taxon>Utricularia</taxon>
    </lineage>
</organism>
<evidence type="ECO:0000313" key="1">
    <source>
        <dbReference type="EMBL" id="ART31792.1"/>
    </source>
</evidence>
<reference evidence="1" key="1">
    <citation type="submission" date="2017-03" db="EMBL/GenBank/DDBJ databases">
        <title>The mitochondrial genome of the carnivorous plant Utricularia reniformis (Lentibulariaceae): structure, comparative analysis and evolutionary landmarks.</title>
        <authorList>
            <person name="Silva S.R."/>
            <person name="Alvarenga D.O."/>
            <person name="Michael T.P."/>
            <person name="Miranda V.F.O."/>
            <person name="Varani A.M."/>
        </authorList>
    </citation>
    <scope>NUCLEOTIDE SEQUENCE</scope>
</reference>
<gene>
    <name evidence="1" type="ORF">AEK19_MT1607</name>
</gene>
<accession>A0A1Y0B2X6</accession>
<keyword evidence="1" id="KW-0496">Mitochondrion</keyword>
<protein>
    <submittedName>
        <fullName evidence="1">Uncharacterized protein</fullName>
    </submittedName>
</protein>
<geneLocation type="mitochondrion" evidence="1"/>